<proteinExistence type="predicted"/>
<dbReference type="EMBL" id="CZQE01000016">
    <property type="protein sequence ID" value="CUS43169.1"/>
    <property type="molecule type" value="Genomic_DNA"/>
</dbReference>
<reference evidence="2" key="1">
    <citation type="submission" date="2015-10" db="EMBL/GenBank/DDBJ databases">
        <authorList>
            <person name="Gilbert D.G."/>
        </authorList>
    </citation>
    <scope>NUCLEOTIDE SEQUENCE</scope>
</reference>
<gene>
    <name evidence="2" type="ORF">MGWOODY_Smn3540</name>
</gene>
<feature type="compositionally biased region" description="Basic and acidic residues" evidence="1">
    <location>
        <begin position="1"/>
        <end position="10"/>
    </location>
</feature>
<feature type="compositionally biased region" description="Basic and acidic residues" evidence="1">
    <location>
        <begin position="32"/>
        <end position="41"/>
    </location>
</feature>
<name>A0A160TIZ2_9ZZZZ</name>
<protein>
    <submittedName>
        <fullName evidence="2">Uncharacterized protein</fullName>
    </submittedName>
</protein>
<accession>A0A160TIZ2</accession>
<evidence type="ECO:0000256" key="1">
    <source>
        <dbReference type="SAM" id="MobiDB-lite"/>
    </source>
</evidence>
<feature type="region of interest" description="Disordered" evidence="1">
    <location>
        <begin position="1"/>
        <end position="52"/>
    </location>
</feature>
<evidence type="ECO:0000313" key="2">
    <source>
        <dbReference type="EMBL" id="CUS43169.1"/>
    </source>
</evidence>
<dbReference type="AlphaFoldDB" id="A0A160TIZ2"/>
<sequence length="52" mass="5462">MGRSCPRHDLNSAGRCSPDAGPAAKGSGRVRGTLDRLEPHPPHPTSTNSLRS</sequence>
<organism evidence="2">
    <name type="scientific">hydrothermal vent metagenome</name>
    <dbReference type="NCBI Taxonomy" id="652676"/>
    <lineage>
        <taxon>unclassified sequences</taxon>
        <taxon>metagenomes</taxon>
        <taxon>ecological metagenomes</taxon>
    </lineage>
</organism>